<reference evidence="16" key="1">
    <citation type="submission" date="2020-10" db="EMBL/GenBank/DDBJ databases">
        <authorList>
            <person name="Gilroy R."/>
        </authorList>
    </citation>
    <scope>NUCLEOTIDE SEQUENCE</scope>
    <source>
        <strain evidence="16">C6-149</strain>
    </source>
</reference>
<evidence type="ECO:0000256" key="12">
    <source>
        <dbReference type="ARBA" id="ARBA00047880"/>
    </source>
</evidence>
<comment type="pathway">
    <text evidence="2 14">Cofactor biosynthesis; FMN biosynthesis; FMN from riboflavin (ATP route): step 1/1.</text>
</comment>
<evidence type="ECO:0000256" key="8">
    <source>
        <dbReference type="ARBA" id="ARBA00022777"/>
    </source>
</evidence>
<keyword evidence="10 14" id="KW-0067">ATP-binding</keyword>
<sequence>MKLVQLHHPYNTDQIINTPVVLAMGFFDGVHLGHQEVIKTAYKIAQRKGIKLAVLTYINHPIMTFDHTIKGNFKYLTNYSQKLSLLNKLHVDIVYAVNFTSSLGKLSPQEFVNKYMIGLHAVDVVAGYDHTYGKRDKATMDLLKNYSHGKFAIHTVKPIKQNGLKISSSNIRKLIDNGNVALAAKLLGHHYQNSGFIVHGNQIGRKLGFPTANINIPYDQRIPKQGVYSSWLKINDQWYLGMTSIGTNDTVQSNGKVTIETHLLDFTNEVYGEYVNIAWGCFLRENQKFKNPEALVQQLKKDLQTTRDFGSKHKIIDL</sequence>
<evidence type="ECO:0000256" key="5">
    <source>
        <dbReference type="ARBA" id="ARBA00022679"/>
    </source>
</evidence>
<dbReference type="GO" id="GO:0008531">
    <property type="term" value="F:riboflavin kinase activity"/>
    <property type="evidence" value="ECO:0007669"/>
    <property type="project" value="UniProtKB-UniRule"/>
</dbReference>
<dbReference type="InterPro" id="IPR015865">
    <property type="entry name" value="Riboflavin_kinase_bac/euk"/>
</dbReference>
<keyword evidence="4 14" id="KW-0288">FMN</keyword>
<evidence type="ECO:0000313" key="17">
    <source>
        <dbReference type="Proteomes" id="UP000823614"/>
    </source>
</evidence>
<dbReference type="PANTHER" id="PTHR22749:SF6">
    <property type="entry name" value="RIBOFLAVIN KINASE"/>
    <property type="match status" value="1"/>
</dbReference>
<dbReference type="Gene3D" id="3.40.50.620">
    <property type="entry name" value="HUPs"/>
    <property type="match status" value="1"/>
</dbReference>
<dbReference type="EMBL" id="JADIMP010000054">
    <property type="protein sequence ID" value="MBO8441488.1"/>
    <property type="molecule type" value="Genomic_DNA"/>
</dbReference>
<dbReference type="GO" id="GO:0005524">
    <property type="term" value="F:ATP binding"/>
    <property type="evidence" value="ECO:0007669"/>
    <property type="project" value="UniProtKB-UniRule"/>
</dbReference>
<gene>
    <name evidence="16" type="ORF">IAA89_03460</name>
</gene>
<comment type="pathway">
    <text evidence="1 14">Cofactor biosynthesis; FAD biosynthesis; FAD from FMN: step 1/1.</text>
</comment>
<keyword evidence="7 14" id="KW-0547">Nucleotide-binding</keyword>
<dbReference type="PIRSF" id="PIRSF004491">
    <property type="entry name" value="FAD_Synth"/>
    <property type="match status" value="1"/>
</dbReference>
<evidence type="ECO:0000256" key="9">
    <source>
        <dbReference type="ARBA" id="ARBA00022827"/>
    </source>
</evidence>
<dbReference type="EC" id="2.7.1.26" evidence="14"/>
<dbReference type="Gene3D" id="2.40.30.30">
    <property type="entry name" value="Riboflavin kinase-like"/>
    <property type="match status" value="1"/>
</dbReference>
<comment type="caution">
    <text evidence="16">The sequence shown here is derived from an EMBL/GenBank/DDBJ whole genome shotgun (WGS) entry which is preliminary data.</text>
</comment>
<evidence type="ECO:0000256" key="13">
    <source>
        <dbReference type="ARBA" id="ARBA00049494"/>
    </source>
</evidence>
<dbReference type="SMART" id="SM00904">
    <property type="entry name" value="Flavokinase"/>
    <property type="match status" value="1"/>
</dbReference>
<dbReference type="NCBIfam" id="TIGR00083">
    <property type="entry name" value="ribF"/>
    <property type="match status" value="1"/>
</dbReference>
<feature type="domain" description="Riboflavin kinase" evidence="15">
    <location>
        <begin position="186"/>
        <end position="311"/>
    </location>
</feature>
<dbReference type="GO" id="GO:0006747">
    <property type="term" value="P:FAD biosynthetic process"/>
    <property type="evidence" value="ECO:0007669"/>
    <property type="project" value="UniProtKB-UniRule"/>
</dbReference>
<keyword evidence="6 14" id="KW-0548">Nucleotidyltransferase</keyword>
<dbReference type="NCBIfam" id="NF004162">
    <property type="entry name" value="PRK05627.1-5"/>
    <property type="match status" value="1"/>
</dbReference>
<proteinExistence type="inferred from homology"/>
<evidence type="ECO:0000256" key="6">
    <source>
        <dbReference type="ARBA" id="ARBA00022695"/>
    </source>
</evidence>
<evidence type="ECO:0000256" key="10">
    <source>
        <dbReference type="ARBA" id="ARBA00022840"/>
    </source>
</evidence>
<dbReference type="SUPFAM" id="SSF52374">
    <property type="entry name" value="Nucleotidylyl transferase"/>
    <property type="match status" value="1"/>
</dbReference>
<dbReference type="Pfam" id="PF06574">
    <property type="entry name" value="FAD_syn"/>
    <property type="match status" value="1"/>
</dbReference>
<dbReference type="Proteomes" id="UP000823614">
    <property type="component" value="Unassembled WGS sequence"/>
</dbReference>
<dbReference type="InterPro" id="IPR023465">
    <property type="entry name" value="Riboflavin_kinase_dom_sf"/>
</dbReference>
<evidence type="ECO:0000256" key="3">
    <source>
        <dbReference type="ARBA" id="ARBA00022630"/>
    </source>
</evidence>
<dbReference type="InterPro" id="IPR002606">
    <property type="entry name" value="Riboflavin_kinase_bac"/>
</dbReference>
<evidence type="ECO:0000256" key="7">
    <source>
        <dbReference type="ARBA" id="ARBA00022741"/>
    </source>
</evidence>
<dbReference type="FunFam" id="3.40.50.620:FF:000021">
    <property type="entry name" value="Riboflavin biosynthesis protein"/>
    <property type="match status" value="1"/>
</dbReference>
<accession>A0A9D9E767</accession>
<protein>
    <recommendedName>
        <fullName evidence="14">Riboflavin biosynthesis protein</fullName>
    </recommendedName>
    <domain>
        <recommendedName>
            <fullName evidence="14">Riboflavin kinase</fullName>
            <ecNumber evidence="14">2.7.1.26</ecNumber>
        </recommendedName>
        <alternativeName>
            <fullName evidence="14">Flavokinase</fullName>
        </alternativeName>
    </domain>
    <domain>
        <recommendedName>
            <fullName evidence="14">FMN adenylyltransferase</fullName>
            <ecNumber evidence="14">2.7.7.2</ecNumber>
        </recommendedName>
        <alternativeName>
            <fullName evidence="14">FAD pyrophosphorylase</fullName>
        </alternativeName>
        <alternativeName>
            <fullName evidence="14">FAD synthase</fullName>
        </alternativeName>
    </domain>
</protein>
<dbReference type="Pfam" id="PF01687">
    <property type="entry name" value="Flavokinase"/>
    <property type="match status" value="1"/>
</dbReference>
<evidence type="ECO:0000256" key="11">
    <source>
        <dbReference type="ARBA" id="ARBA00023268"/>
    </source>
</evidence>
<dbReference type="GO" id="GO:0003919">
    <property type="term" value="F:FMN adenylyltransferase activity"/>
    <property type="evidence" value="ECO:0007669"/>
    <property type="project" value="UniProtKB-UniRule"/>
</dbReference>
<keyword evidence="9 14" id="KW-0274">FAD</keyword>
<evidence type="ECO:0000256" key="1">
    <source>
        <dbReference type="ARBA" id="ARBA00004726"/>
    </source>
</evidence>
<dbReference type="SUPFAM" id="SSF82114">
    <property type="entry name" value="Riboflavin kinase-like"/>
    <property type="match status" value="1"/>
</dbReference>
<evidence type="ECO:0000256" key="2">
    <source>
        <dbReference type="ARBA" id="ARBA00005201"/>
    </source>
</evidence>
<keyword evidence="8 14" id="KW-0418">Kinase</keyword>
<evidence type="ECO:0000313" key="16">
    <source>
        <dbReference type="EMBL" id="MBO8441488.1"/>
    </source>
</evidence>
<dbReference type="InterPro" id="IPR015864">
    <property type="entry name" value="FAD_synthase"/>
</dbReference>
<dbReference type="InterPro" id="IPR014729">
    <property type="entry name" value="Rossmann-like_a/b/a_fold"/>
</dbReference>
<dbReference type="EC" id="2.7.7.2" evidence="14"/>
<evidence type="ECO:0000259" key="15">
    <source>
        <dbReference type="SMART" id="SM00904"/>
    </source>
</evidence>
<keyword evidence="3 14" id="KW-0285">Flavoprotein</keyword>
<dbReference type="InterPro" id="IPR023468">
    <property type="entry name" value="Riboflavin_kinase"/>
</dbReference>
<reference evidence="16" key="2">
    <citation type="journal article" date="2021" name="PeerJ">
        <title>Extensive microbial diversity within the chicken gut microbiome revealed by metagenomics and culture.</title>
        <authorList>
            <person name="Gilroy R."/>
            <person name="Ravi A."/>
            <person name="Getino M."/>
            <person name="Pursley I."/>
            <person name="Horton D.L."/>
            <person name="Alikhan N.F."/>
            <person name="Baker D."/>
            <person name="Gharbi K."/>
            <person name="Hall N."/>
            <person name="Watson M."/>
            <person name="Adriaenssens E.M."/>
            <person name="Foster-Nyarko E."/>
            <person name="Jarju S."/>
            <person name="Secka A."/>
            <person name="Antonio M."/>
            <person name="Oren A."/>
            <person name="Chaudhuri R.R."/>
            <person name="La Ragione R."/>
            <person name="Hildebrand F."/>
            <person name="Pallen M.J."/>
        </authorList>
    </citation>
    <scope>NUCLEOTIDE SEQUENCE</scope>
    <source>
        <strain evidence="16">C6-149</strain>
    </source>
</reference>
<name>A0A9D9E767_9LACO</name>
<dbReference type="GO" id="GO:0009231">
    <property type="term" value="P:riboflavin biosynthetic process"/>
    <property type="evidence" value="ECO:0007669"/>
    <property type="project" value="InterPro"/>
</dbReference>
<comment type="catalytic activity">
    <reaction evidence="13 14">
        <text>FMN + ATP + H(+) = FAD + diphosphate</text>
        <dbReference type="Rhea" id="RHEA:17237"/>
        <dbReference type="ChEBI" id="CHEBI:15378"/>
        <dbReference type="ChEBI" id="CHEBI:30616"/>
        <dbReference type="ChEBI" id="CHEBI:33019"/>
        <dbReference type="ChEBI" id="CHEBI:57692"/>
        <dbReference type="ChEBI" id="CHEBI:58210"/>
        <dbReference type="EC" id="2.7.7.2"/>
    </reaction>
</comment>
<comment type="catalytic activity">
    <reaction evidence="12 14">
        <text>riboflavin + ATP = FMN + ADP + H(+)</text>
        <dbReference type="Rhea" id="RHEA:14357"/>
        <dbReference type="ChEBI" id="CHEBI:15378"/>
        <dbReference type="ChEBI" id="CHEBI:30616"/>
        <dbReference type="ChEBI" id="CHEBI:57986"/>
        <dbReference type="ChEBI" id="CHEBI:58210"/>
        <dbReference type="ChEBI" id="CHEBI:456216"/>
        <dbReference type="EC" id="2.7.1.26"/>
    </reaction>
</comment>
<organism evidence="16 17">
    <name type="scientific">Candidatus Gallilactobacillus intestinavium</name>
    <dbReference type="NCBI Taxonomy" id="2840838"/>
    <lineage>
        <taxon>Bacteria</taxon>
        <taxon>Bacillati</taxon>
        <taxon>Bacillota</taxon>
        <taxon>Bacilli</taxon>
        <taxon>Lactobacillales</taxon>
        <taxon>Lactobacillaceae</taxon>
        <taxon>Lactobacillaceae incertae sedis</taxon>
        <taxon>Candidatus Gallilactobacillus</taxon>
    </lineage>
</organism>
<dbReference type="PANTHER" id="PTHR22749">
    <property type="entry name" value="RIBOFLAVIN KINASE/FMN ADENYLYLTRANSFERASE"/>
    <property type="match status" value="1"/>
</dbReference>
<keyword evidence="11" id="KW-0511">Multifunctional enzyme</keyword>
<comment type="similarity">
    <text evidence="14">Belongs to the ribF family.</text>
</comment>
<dbReference type="GO" id="GO:0009398">
    <property type="term" value="P:FMN biosynthetic process"/>
    <property type="evidence" value="ECO:0007669"/>
    <property type="project" value="UniProtKB-UniRule"/>
</dbReference>
<keyword evidence="5 14" id="KW-0808">Transferase</keyword>
<dbReference type="CDD" id="cd02064">
    <property type="entry name" value="FAD_synthetase_N"/>
    <property type="match status" value="1"/>
</dbReference>
<evidence type="ECO:0000256" key="4">
    <source>
        <dbReference type="ARBA" id="ARBA00022643"/>
    </source>
</evidence>
<dbReference type="AlphaFoldDB" id="A0A9D9E767"/>
<evidence type="ECO:0000256" key="14">
    <source>
        <dbReference type="PIRNR" id="PIRNR004491"/>
    </source>
</evidence>